<reference evidence="2" key="1">
    <citation type="submission" date="2014-09" db="EMBL/GenBank/DDBJ databases">
        <authorList>
            <person name="Magalhaes I.L.F."/>
            <person name="Oliveira U."/>
            <person name="Santos F.R."/>
            <person name="Vidigal T.H.D.A."/>
            <person name="Brescovit A.D."/>
            <person name="Santos A.J."/>
        </authorList>
    </citation>
    <scope>NUCLEOTIDE SEQUENCE</scope>
    <source>
        <tissue evidence="2">Shoot tissue taken approximately 20 cm above the soil surface</tissue>
    </source>
</reference>
<protein>
    <submittedName>
        <fullName evidence="2">Uncharacterized protein</fullName>
    </submittedName>
</protein>
<proteinExistence type="predicted"/>
<reference evidence="2" key="2">
    <citation type="journal article" date="2015" name="Data Brief">
        <title>Shoot transcriptome of the giant reed, Arundo donax.</title>
        <authorList>
            <person name="Barrero R.A."/>
            <person name="Guerrero F.D."/>
            <person name="Moolhuijzen P."/>
            <person name="Goolsby J.A."/>
            <person name="Tidwell J."/>
            <person name="Bellgard S.E."/>
            <person name="Bellgard M.I."/>
        </authorList>
    </citation>
    <scope>NUCLEOTIDE SEQUENCE</scope>
    <source>
        <tissue evidence="2">Shoot tissue taken approximately 20 cm above the soil surface</tissue>
    </source>
</reference>
<dbReference type="EMBL" id="GBRH01171474">
    <property type="protein sequence ID" value="JAE26422.1"/>
    <property type="molecule type" value="Transcribed_RNA"/>
</dbReference>
<sequence>MVPEQDGAGRRRRRLQERQGGALLRSGEPEGPRVAQGRG</sequence>
<evidence type="ECO:0000313" key="2">
    <source>
        <dbReference type="EMBL" id="JAE26422.1"/>
    </source>
</evidence>
<feature type="region of interest" description="Disordered" evidence="1">
    <location>
        <begin position="1"/>
        <end position="39"/>
    </location>
</feature>
<dbReference type="AlphaFoldDB" id="A0A0A9GPK9"/>
<evidence type="ECO:0000256" key="1">
    <source>
        <dbReference type="SAM" id="MobiDB-lite"/>
    </source>
</evidence>
<organism evidence="2">
    <name type="scientific">Arundo donax</name>
    <name type="common">Giant reed</name>
    <name type="synonym">Donax arundinaceus</name>
    <dbReference type="NCBI Taxonomy" id="35708"/>
    <lineage>
        <taxon>Eukaryota</taxon>
        <taxon>Viridiplantae</taxon>
        <taxon>Streptophyta</taxon>
        <taxon>Embryophyta</taxon>
        <taxon>Tracheophyta</taxon>
        <taxon>Spermatophyta</taxon>
        <taxon>Magnoliopsida</taxon>
        <taxon>Liliopsida</taxon>
        <taxon>Poales</taxon>
        <taxon>Poaceae</taxon>
        <taxon>PACMAD clade</taxon>
        <taxon>Arundinoideae</taxon>
        <taxon>Arundineae</taxon>
        <taxon>Arundo</taxon>
    </lineage>
</organism>
<accession>A0A0A9GPK9</accession>
<name>A0A0A9GPK9_ARUDO</name>